<keyword evidence="9" id="KW-1185">Reference proteome</keyword>
<sequence>MLEKVADFYEKEVEYATDRIKSLIEPVMILVLASIVGTIVISIIVPMFEIFNHIE</sequence>
<reference evidence="8 9" key="1">
    <citation type="submission" date="2023-07" db="EMBL/GenBank/DDBJ databases">
        <title>Genomic Encyclopedia of Type Strains, Phase IV (KMG-IV): sequencing the most valuable type-strain genomes for metagenomic binning, comparative biology and taxonomic classification.</title>
        <authorList>
            <person name="Goeker M."/>
        </authorList>
    </citation>
    <scope>NUCLEOTIDE SEQUENCE [LARGE SCALE GENOMIC DNA]</scope>
    <source>
        <strain evidence="8 9">DSM 23494</strain>
    </source>
</reference>
<feature type="transmembrane region" description="Helical" evidence="6">
    <location>
        <begin position="27"/>
        <end position="48"/>
    </location>
</feature>
<dbReference type="PANTHER" id="PTHR30012:SF0">
    <property type="entry name" value="TYPE II SECRETION SYSTEM PROTEIN F-RELATED"/>
    <property type="match status" value="1"/>
</dbReference>
<evidence type="ECO:0000256" key="6">
    <source>
        <dbReference type="SAM" id="Phobius"/>
    </source>
</evidence>
<evidence type="ECO:0000256" key="5">
    <source>
        <dbReference type="ARBA" id="ARBA00023136"/>
    </source>
</evidence>
<name>A0ABU0AIU0_9BACI</name>
<keyword evidence="4 6" id="KW-1133">Transmembrane helix</keyword>
<dbReference type="PANTHER" id="PTHR30012">
    <property type="entry name" value="GENERAL SECRETION PATHWAY PROTEIN"/>
    <property type="match status" value="1"/>
</dbReference>
<protein>
    <submittedName>
        <fullName evidence="8">Type II secretory pathway component PulF</fullName>
    </submittedName>
</protein>
<keyword evidence="3 6" id="KW-0812">Transmembrane</keyword>
<comment type="subcellular location">
    <subcellularLocation>
        <location evidence="1">Cell membrane</location>
        <topology evidence="1">Multi-pass membrane protein</topology>
    </subcellularLocation>
</comment>
<accession>A0ABU0AIU0</accession>
<keyword evidence="2" id="KW-1003">Cell membrane</keyword>
<evidence type="ECO:0000256" key="1">
    <source>
        <dbReference type="ARBA" id="ARBA00004651"/>
    </source>
</evidence>
<dbReference type="Pfam" id="PF00482">
    <property type="entry name" value="T2SSF"/>
    <property type="match status" value="1"/>
</dbReference>
<evidence type="ECO:0000256" key="2">
    <source>
        <dbReference type="ARBA" id="ARBA00022475"/>
    </source>
</evidence>
<organism evidence="8 9">
    <name type="scientific">Cytobacillus purgationiresistens</name>
    <dbReference type="NCBI Taxonomy" id="863449"/>
    <lineage>
        <taxon>Bacteria</taxon>
        <taxon>Bacillati</taxon>
        <taxon>Bacillota</taxon>
        <taxon>Bacilli</taxon>
        <taxon>Bacillales</taxon>
        <taxon>Bacillaceae</taxon>
        <taxon>Cytobacillus</taxon>
    </lineage>
</organism>
<dbReference type="InterPro" id="IPR003004">
    <property type="entry name" value="GspF/PilC"/>
</dbReference>
<proteinExistence type="predicted"/>
<gene>
    <name evidence="8" type="ORF">J2S17_001862</name>
</gene>
<dbReference type="InterPro" id="IPR018076">
    <property type="entry name" value="T2SS_GspF_dom"/>
</dbReference>
<feature type="domain" description="Type II secretion system protein GspF" evidence="7">
    <location>
        <begin position="1"/>
        <end position="46"/>
    </location>
</feature>
<dbReference type="Proteomes" id="UP001238088">
    <property type="component" value="Unassembled WGS sequence"/>
</dbReference>
<evidence type="ECO:0000313" key="9">
    <source>
        <dbReference type="Proteomes" id="UP001238088"/>
    </source>
</evidence>
<evidence type="ECO:0000256" key="3">
    <source>
        <dbReference type="ARBA" id="ARBA00022692"/>
    </source>
</evidence>
<evidence type="ECO:0000259" key="7">
    <source>
        <dbReference type="Pfam" id="PF00482"/>
    </source>
</evidence>
<comment type="caution">
    <text evidence="8">The sequence shown here is derived from an EMBL/GenBank/DDBJ whole genome shotgun (WGS) entry which is preliminary data.</text>
</comment>
<evidence type="ECO:0000256" key="4">
    <source>
        <dbReference type="ARBA" id="ARBA00022989"/>
    </source>
</evidence>
<evidence type="ECO:0000313" key="8">
    <source>
        <dbReference type="EMBL" id="MDQ0269990.1"/>
    </source>
</evidence>
<keyword evidence="5 6" id="KW-0472">Membrane</keyword>
<dbReference type="EMBL" id="JAUSUB010000006">
    <property type="protein sequence ID" value="MDQ0269990.1"/>
    <property type="molecule type" value="Genomic_DNA"/>
</dbReference>